<evidence type="ECO:0000259" key="3">
    <source>
        <dbReference type="Pfam" id="PF07679"/>
    </source>
</evidence>
<feature type="transmembrane region" description="Helical" evidence="2">
    <location>
        <begin position="157"/>
        <end position="177"/>
    </location>
</feature>
<keyword evidence="2" id="KW-1133">Transmembrane helix</keyword>
<comment type="caution">
    <text evidence="4">The sequence shown here is derived from an EMBL/GenBank/DDBJ whole genome shotgun (WGS) entry which is preliminary data.</text>
</comment>
<dbReference type="Proteomes" id="UP000814243">
    <property type="component" value="Unassembled WGS sequence"/>
</dbReference>
<reference evidence="4" key="1">
    <citation type="journal article" date="2021" name="G3 (Bethesda)">
        <title>Genome and transcriptome analysis of the beet armyworm Spodoptera exigua reveals targets for pest control. .</title>
        <authorList>
            <person name="Simon S."/>
            <person name="Breeschoten T."/>
            <person name="Jansen H.J."/>
            <person name="Dirks R.P."/>
            <person name="Schranz M.E."/>
            <person name="Ros V.I.D."/>
        </authorList>
    </citation>
    <scope>NUCLEOTIDE SEQUENCE</scope>
    <source>
        <strain evidence="4">TB_SE_WUR_2020</strain>
    </source>
</reference>
<evidence type="ECO:0000313" key="4">
    <source>
        <dbReference type="EMBL" id="KAH9638016.1"/>
    </source>
</evidence>
<evidence type="ECO:0000256" key="1">
    <source>
        <dbReference type="SAM" id="MobiDB-lite"/>
    </source>
</evidence>
<feature type="domain" description="Immunoglobulin I-set" evidence="3">
    <location>
        <begin position="15"/>
        <end position="54"/>
    </location>
</feature>
<protein>
    <recommendedName>
        <fullName evidence="3">Immunoglobulin I-set domain-containing protein</fullName>
    </recommendedName>
</protein>
<gene>
    <name evidence="4" type="ORF">HF086_014877</name>
</gene>
<feature type="region of interest" description="Disordered" evidence="1">
    <location>
        <begin position="59"/>
        <end position="116"/>
    </location>
</feature>
<dbReference type="SUPFAM" id="SSF48726">
    <property type="entry name" value="Immunoglobulin"/>
    <property type="match status" value="1"/>
</dbReference>
<dbReference type="InterPro" id="IPR013783">
    <property type="entry name" value="Ig-like_fold"/>
</dbReference>
<proteinExistence type="predicted"/>
<accession>A0A922MK93</accession>
<dbReference type="EMBL" id="JACEFF010000418">
    <property type="protein sequence ID" value="KAH9638016.1"/>
    <property type="molecule type" value="Genomic_DNA"/>
</dbReference>
<keyword evidence="2" id="KW-0812">Transmembrane</keyword>
<dbReference type="InterPro" id="IPR036179">
    <property type="entry name" value="Ig-like_dom_sf"/>
</dbReference>
<name>A0A922MK93_SPOEX</name>
<dbReference type="Pfam" id="PF07679">
    <property type="entry name" value="I-set"/>
    <property type="match status" value="1"/>
</dbReference>
<dbReference type="AlphaFoldDB" id="A0A922MK93"/>
<sequence>MVISSNKYEVVNTVISSFESRMALTVRRLTSADVGGYRCVAKNSLGEVDSVIRLYEIPGPTVKNTSPANKREEYRYSTPIEGPDNQFGSADTSDDEDERDIGTYTTDRHSNSYRNENVTRNRTINYAPTTEQKLNNKVRKIINKFEIEKFGNNRCCVHSLFVINCVLSLGIIVVLDYT</sequence>
<organism evidence="4 5">
    <name type="scientific">Spodoptera exigua</name>
    <name type="common">Beet armyworm</name>
    <name type="synonym">Noctua fulgens</name>
    <dbReference type="NCBI Taxonomy" id="7107"/>
    <lineage>
        <taxon>Eukaryota</taxon>
        <taxon>Metazoa</taxon>
        <taxon>Ecdysozoa</taxon>
        <taxon>Arthropoda</taxon>
        <taxon>Hexapoda</taxon>
        <taxon>Insecta</taxon>
        <taxon>Pterygota</taxon>
        <taxon>Neoptera</taxon>
        <taxon>Endopterygota</taxon>
        <taxon>Lepidoptera</taxon>
        <taxon>Glossata</taxon>
        <taxon>Ditrysia</taxon>
        <taxon>Noctuoidea</taxon>
        <taxon>Noctuidae</taxon>
        <taxon>Amphipyrinae</taxon>
        <taxon>Spodoptera</taxon>
    </lineage>
</organism>
<keyword evidence="2" id="KW-0472">Membrane</keyword>
<evidence type="ECO:0000256" key="2">
    <source>
        <dbReference type="SAM" id="Phobius"/>
    </source>
</evidence>
<dbReference type="InterPro" id="IPR013098">
    <property type="entry name" value="Ig_I-set"/>
</dbReference>
<evidence type="ECO:0000313" key="5">
    <source>
        <dbReference type="Proteomes" id="UP000814243"/>
    </source>
</evidence>
<dbReference type="Gene3D" id="2.60.40.10">
    <property type="entry name" value="Immunoglobulins"/>
    <property type="match status" value="1"/>
</dbReference>